<evidence type="ECO:0000256" key="6">
    <source>
        <dbReference type="ARBA" id="ARBA00023302"/>
    </source>
</evidence>
<dbReference type="SMART" id="SM00335">
    <property type="entry name" value="ANX"/>
    <property type="match status" value="4"/>
</dbReference>
<keyword evidence="6 7" id="KW-0111">Calcium/phospholipid-binding</keyword>
<keyword evidence="4 7" id="KW-0106">Calcium</keyword>
<reference evidence="8 9" key="1">
    <citation type="submission" date="2023-10" db="EMBL/GenBank/DDBJ databases">
        <title>Genome-Wide Identification Analysis in wild type Solanum Pinnatisectum Reveals Some Genes Defensing Phytophthora Infestans.</title>
        <authorList>
            <person name="Sun C."/>
        </authorList>
    </citation>
    <scope>NUCLEOTIDE SEQUENCE [LARGE SCALE GENOMIC DNA]</scope>
    <source>
        <strain evidence="8">LQN</strain>
        <tissue evidence="8">Leaf</tissue>
    </source>
</reference>
<dbReference type="GO" id="GO:0009651">
    <property type="term" value="P:response to salt stress"/>
    <property type="evidence" value="ECO:0007669"/>
    <property type="project" value="TreeGrafter"/>
</dbReference>
<keyword evidence="9" id="KW-1185">Reference proteome</keyword>
<proteinExistence type="inferred from homology"/>
<dbReference type="GO" id="GO:0005886">
    <property type="term" value="C:plasma membrane"/>
    <property type="evidence" value="ECO:0007669"/>
    <property type="project" value="TreeGrafter"/>
</dbReference>
<keyword evidence="3 7" id="KW-0677">Repeat</keyword>
<dbReference type="FunFam" id="1.10.220.10:FF:000001">
    <property type="entry name" value="Annexin"/>
    <property type="match status" value="1"/>
</dbReference>
<dbReference type="Gene3D" id="1.10.220.10">
    <property type="entry name" value="Annexin"/>
    <property type="match status" value="4"/>
</dbReference>
<evidence type="ECO:0000256" key="3">
    <source>
        <dbReference type="ARBA" id="ARBA00022737"/>
    </source>
</evidence>
<organism evidence="8 9">
    <name type="scientific">Solanum pinnatisectum</name>
    <name type="common">tansyleaf nightshade</name>
    <dbReference type="NCBI Taxonomy" id="50273"/>
    <lineage>
        <taxon>Eukaryota</taxon>
        <taxon>Viridiplantae</taxon>
        <taxon>Streptophyta</taxon>
        <taxon>Embryophyta</taxon>
        <taxon>Tracheophyta</taxon>
        <taxon>Spermatophyta</taxon>
        <taxon>Magnoliopsida</taxon>
        <taxon>eudicotyledons</taxon>
        <taxon>Gunneridae</taxon>
        <taxon>Pentapetalae</taxon>
        <taxon>asterids</taxon>
        <taxon>lamiids</taxon>
        <taxon>Solanales</taxon>
        <taxon>Solanaceae</taxon>
        <taxon>Solanoideae</taxon>
        <taxon>Solaneae</taxon>
        <taxon>Solanum</taxon>
    </lineage>
</organism>
<dbReference type="InterPro" id="IPR018502">
    <property type="entry name" value="Annexin_repeat"/>
</dbReference>
<dbReference type="Proteomes" id="UP001311915">
    <property type="component" value="Unassembled WGS sequence"/>
</dbReference>
<evidence type="ECO:0000313" key="9">
    <source>
        <dbReference type="Proteomes" id="UP001311915"/>
    </source>
</evidence>
<dbReference type="SUPFAM" id="SSF47874">
    <property type="entry name" value="Annexin"/>
    <property type="match status" value="1"/>
</dbReference>
<accession>A0AAV9MM06</accession>
<sequence length="319" mass="35883">MGSLFVPDFIPSPIQDAETLRKSFKGHFLGLGTDEKAIITILGHRDESQRKKIKEAYQLLYNKSLIDDLHSELSGDFRTHDPLERDARLANEVLNSWIHDVTCLQVIVEIACASTPDHLVAVRQTYCALFGCSLEEDIIAHVSLPAQKVLVNLVSSYRYNKVLVDHGTANLEASKLREATRTKQLGSDELVMILSTRNIHQLKATFKCYKQNYGFSIDQDITNCGEGLLESILKVVIWCINFPEKHFAEVVKVSTDGLGTNEDSLSRAIVTRTEIDMIKIKEEYLKMKDTILDHAVADDTSGYYREFLMTLLGANDSSL</sequence>
<dbReference type="FunFam" id="1.10.220.10:FF:000006">
    <property type="entry name" value="Annexin"/>
    <property type="match status" value="1"/>
</dbReference>
<evidence type="ECO:0000256" key="2">
    <source>
        <dbReference type="ARBA" id="ARBA00022723"/>
    </source>
</evidence>
<dbReference type="EMBL" id="JAWPEI010000001">
    <property type="protein sequence ID" value="KAK4738377.1"/>
    <property type="molecule type" value="Genomic_DNA"/>
</dbReference>
<gene>
    <name evidence="8" type="ORF">R3W88_002074</name>
</gene>
<dbReference type="PANTHER" id="PTHR10502:SF223">
    <property type="entry name" value="ANNEXIN ANNAT3"/>
    <property type="match status" value="1"/>
</dbReference>
<evidence type="ECO:0000256" key="7">
    <source>
        <dbReference type="RuleBase" id="RU003540"/>
    </source>
</evidence>
<evidence type="ECO:0000256" key="4">
    <source>
        <dbReference type="ARBA" id="ARBA00022837"/>
    </source>
</evidence>
<dbReference type="Pfam" id="PF00191">
    <property type="entry name" value="Annexin"/>
    <property type="match status" value="4"/>
</dbReference>
<dbReference type="InterPro" id="IPR037104">
    <property type="entry name" value="Annexin_sf"/>
</dbReference>
<dbReference type="PROSITE" id="PS51897">
    <property type="entry name" value="ANNEXIN_2"/>
    <property type="match status" value="3"/>
</dbReference>
<dbReference type="GO" id="GO:0009409">
    <property type="term" value="P:response to cold"/>
    <property type="evidence" value="ECO:0007669"/>
    <property type="project" value="TreeGrafter"/>
</dbReference>
<protein>
    <recommendedName>
        <fullName evidence="7">Annexin</fullName>
    </recommendedName>
</protein>
<dbReference type="InterPro" id="IPR018252">
    <property type="entry name" value="Annexin_repeat_CS"/>
</dbReference>
<dbReference type="AlphaFoldDB" id="A0AAV9MM06"/>
<dbReference type="GO" id="GO:0001786">
    <property type="term" value="F:phosphatidylserine binding"/>
    <property type="evidence" value="ECO:0007669"/>
    <property type="project" value="TreeGrafter"/>
</dbReference>
<evidence type="ECO:0000256" key="5">
    <source>
        <dbReference type="ARBA" id="ARBA00023216"/>
    </source>
</evidence>
<dbReference type="PRINTS" id="PR00196">
    <property type="entry name" value="ANNEXIN"/>
</dbReference>
<dbReference type="GO" id="GO:0005544">
    <property type="term" value="F:calcium-dependent phospholipid binding"/>
    <property type="evidence" value="ECO:0007669"/>
    <property type="project" value="UniProtKB-KW"/>
</dbReference>
<dbReference type="GO" id="GO:0009414">
    <property type="term" value="P:response to water deprivation"/>
    <property type="evidence" value="ECO:0007669"/>
    <property type="project" value="TreeGrafter"/>
</dbReference>
<dbReference type="InterPro" id="IPR001464">
    <property type="entry name" value="Annexin"/>
</dbReference>
<evidence type="ECO:0000256" key="1">
    <source>
        <dbReference type="ARBA" id="ARBA00007831"/>
    </source>
</evidence>
<dbReference type="GO" id="GO:0005737">
    <property type="term" value="C:cytoplasm"/>
    <property type="evidence" value="ECO:0007669"/>
    <property type="project" value="TreeGrafter"/>
</dbReference>
<evidence type="ECO:0000313" key="8">
    <source>
        <dbReference type="EMBL" id="KAK4738377.1"/>
    </source>
</evidence>
<name>A0AAV9MM06_9SOLN</name>
<keyword evidence="2" id="KW-0479">Metal-binding</keyword>
<dbReference type="GO" id="GO:0005509">
    <property type="term" value="F:calcium ion binding"/>
    <property type="evidence" value="ECO:0007669"/>
    <property type="project" value="InterPro"/>
</dbReference>
<dbReference type="FunFam" id="1.10.220.10:FF:000005">
    <property type="entry name" value="Annexin"/>
    <property type="match status" value="1"/>
</dbReference>
<dbReference type="PANTHER" id="PTHR10502">
    <property type="entry name" value="ANNEXIN"/>
    <property type="match status" value="1"/>
</dbReference>
<comment type="caution">
    <text evidence="8">The sequence shown here is derived from an EMBL/GenBank/DDBJ whole genome shotgun (WGS) entry which is preliminary data.</text>
</comment>
<comment type="domain">
    <text evidence="7">A pair of annexin repeats may form one binding site for calcium and phospholipid.</text>
</comment>
<keyword evidence="5 7" id="KW-0041">Annexin</keyword>
<dbReference type="GO" id="GO:0009408">
    <property type="term" value="P:response to heat"/>
    <property type="evidence" value="ECO:0007669"/>
    <property type="project" value="TreeGrafter"/>
</dbReference>
<comment type="similarity">
    <text evidence="1 7">Belongs to the annexin family.</text>
</comment>
<dbReference type="PROSITE" id="PS00223">
    <property type="entry name" value="ANNEXIN_1"/>
    <property type="match status" value="1"/>
</dbReference>